<reference evidence="2" key="1">
    <citation type="journal article" date="2019" name="Int. J. Syst. Evol. Microbiol.">
        <title>The Global Catalogue of Microorganisms (GCM) 10K type strain sequencing project: providing services to taxonomists for standard genome sequencing and annotation.</title>
        <authorList>
            <consortium name="The Broad Institute Genomics Platform"/>
            <consortium name="The Broad Institute Genome Sequencing Center for Infectious Disease"/>
            <person name="Wu L."/>
            <person name="Ma J."/>
        </authorList>
    </citation>
    <scope>NUCLEOTIDE SEQUENCE [LARGE SCALE GENOMIC DNA]</scope>
    <source>
        <strain evidence="2">NBRC 113072</strain>
    </source>
</reference>
<dbReference type="Proteomes" id="UP001157126">
    <property type="component" value="Unassembled WGS sequence"/>
</dbReference>
<keyword evidence="2" id="KW-1185">Reference proteome</keyword>
<comment type="caution">
    <text evidence="1">The sequence shown here is derived from an EMBL/GenBank/DDBJ whole genome shotgun (WGS) entry which is preliminary data.</text>
</comment>
<evidence type="ECO:0000313" key="2">
    <source>
        <dbReference type="Proteomes" id="UP001157126"/>
    </source>
</evidence>
<proteinExistence type="predicted"/>
<dbReference type="RefSeq" id="WP_284305690.1">
    <property type="nucleotide sequence ID" value="NZ_BSUO01000001.1"/>
</dbReference>
<evidence type="ECO:0000313" key="1">
    <source>
        <dbReference type="EMBL" id="GMA42250.1"/>
    </source>
</evidence>
<gene>
    <name evidence="1" type="ORF">GCM10025883_42950</name>
</gene>
<accession>A0ABQ6IWC5</accession>
<name>A0ABQ6IWC5_9MICO</name>
<dbReference type="EMBL" id="BSUO01000001">
    <property type="protein sequence ID" value="GMA42250.1"/>
    <property type="molecule type" value="Genomic_DNA"/>
</dbReference>
<sequence>MRITPSPEPIEVRRVAPTQPVQETARPSFSVLNDFRYLTESDKDLLRYATGEVVEPGLIDRRGAASAFTQQLALDRRTGELSPSQPVTSVYLRNAAATLAEFGEGRPGFTNPYSGEVFDRAVAWLDAHGRSRADIRM</sequence>
<protein>
    <submittedName>
        <fullName evidence="1">Uncharacterized protein</fullName>
    </submittedName>
</protein>
<organism evidence="1 2">
    <name type="scientific">Mobilicoccus caccae</name>
    <dbReference type="NCBI Taxonomy" id="1859295"/>
    <lineage>
        <taxon>Bacteria</taxon>
        <taxon>Bacillati</taxon>
        <taxon>Actinomycetota</taxon>
        <taxon>Actinomycetes</taxon>
        <taxon>Micrococcales</taxon>
        <taxon>Dermatophilaceae</taxon>
        <taxon>Mobilicoccus</taxon>
    </lineage>
</organism>